<proteinExistence type="predicted"/>
<sequence length="59" mass="6515">MEEEIRLEARPNGTYTLVSGGRPLVHGIDPNLACRLAFALDGDIDLIVMPHPHHRQSGK</sequence>
<dbReference type="AlphaFoldDB" id="B8II81"/>
<gene>
    <name evidence="1" type="ordered locus">Mnod_3007</name>
</gene>
<dbReference type="KEGG" id="mno:Mnod_3007"/>
<name>B8II81_METNO</name>
<dbReference type="Proteomes" id="UP000008207">
    <property type="component" value="Chromosome"/>
</dbReference>
<organism evidence="1 2">
    <name type="scientific">Methylobacterium nodulans (strain LMG 21967 / CNCM I-2342 / ORS 2060)</name>
    <dbReference type="NCBI Taxonomy" id="460265"/>
    <lineage>
        <taxon>Bacteria</taxon>
        <taxon>Pseudomonadati</taxon>
        <taxon>Pseudomonadota</taxon>
        <taxon>Alphaproteobacteria</taxon>
        <taxon>Hyphomicrobiales</taxon>
        <taxon>Methylobacteriaceae</taxon>
        <taxon>Methylobacterium</taxon>
    </lineage>
</organism>
<protein>
    <submittedName>
        <fullName evidence="1">Uncharacterized protein</fullName>
    </submittedName>
</protein>
<accession>B8II81</accession>
<dbReference type="EMBL" id="CP001349">
    <property type="protein sequence ID" value="ACL57950.1"/>
    <property type="molecule type" value="Genomic_DNA"/>
</dbReference>
<dbReference type="RefSeq" id="WP_015929622.1">
    <property type="nucleotide sequence ID" value="NC_011894.1"/>
</dbReference>
<dbReference type="HOGENOM" id="CLU_2955274_0_0_5"/>
<keyword evidence="2" id="KW-1185">Reference proteome</keyword>
<evidence type="ECO:0000313" key="2">
    <source>
        <dbReference type="Proteomes" id="UP000008207"/>
    </source>
</evidence>
<evidence type="ECO:0000313" key="1">
    <source>
        <dbReference type="EMBL" id="ACL57950.1"/>
    </source>
</evidence>
<reference evidence="1 2" key="1">
    <citation type="submission" date="2009-01" db="EMBL/GenBank/DDBJ databases">
        <title>Complete sequence of chromosome of Methylobacterium nodulans ORS 2060.</title>
        <authorList>
            <consortium name="US DOE Joint Genome Institute"/>
            <person name="Lucas S."/>
            <person name="Copeland A."/>
            <person name="Lapidus A."/>
            <person name="Glavina del Rio T."/>
            <person name="Dalin E."/>
            <person name="Tice H."/>
            <person name="Bruce D."/>
            <person name="Goodwin L."/>
            <person name="Pitluck S."/>
            <person name="Sims D."/>
            <person name="Brettin T."/>
            <person name="Detter J.C."/>
            <person name="Han C."/>
            <person name="Larimer F."/>
            <person name="Land M."/>
            <person name="Hauser L."/>
            <person name="Kyrpides N."/>
            <person name="Ivanova N."/>
            <person name="Marx C.J."/>
            <person name="Richardson P."/>
        </authorList>
    </citation>
    <scope>NUCLEOTIDE SEQUENCE [LARGE SCALE GENOMIC DNA]</scope>
    <source>
        <strain evidence="2">LMG 21967 / CNCM I-2342 / ORS 2060</strain>
    </source>
</reference>